<evidence type="ECO:0008006" key="13">
    <source>
        <dbReference type="Google" id="ProtNLM"/>
    </source>
</evidence>
<keyword evidence="12" id="KW-1185">Reference proteome</keyword>
<evidence type="ECO:0000313" key="12">
    <source>
        <dbReference type="Proteomes" id="UP000078529"/>
    </source>
</evidence>
<keyword evidence="5" id="KW-0998">Cell outer membrane</keyword>
<evidence type="ECO:0000313" key="9">
    <source>
        <dbReference type="EMBL" id="KTQ95427.1"/>
    </source>
</evidence>
<comment type="similarity">
    <text evidence="7">Belongs to the rhizobiaceae omp10 lipoprotein family.</text>
</comment>
<dbReference type="PATRIC" id="fig|401562.3.peg.1761"/>
<keyword evidence="4" id="KW-0564">Palmitate</keyword>
<evidence type="ECO:0000256" key="7">
    <source>
        <dbReference type="ARBA" id="ARBA00044505"/>
    </source>
</evidence>
<comment type="subcellular location">
    <subcellularLocation>
        <location evidence="1">Cell outer membrane</location>
        <topology evidence="1">Lipid-anchor</topology>
    </subcellularLocation>
</comment>
<evidence type="ECO:0000256" key="5">
    <source>
        <dbReference type="ARBA" id="ARBA00023237"/>
    </source>
</evidence>
<dbReference type="Proteomes" id="UP000078529">
    <property type="component" value="Unassembled WGS sequence"/>
</dbReference>
<evidence type="ECO:0000256" key="3">
    <source>
        <dbReference type="ARBA" id="ARBA00023136"/>
    </source>
</evidence>
<reference evidence="11 12" key="1">
    <citation type="journal article" date="2016" name="Front. Microbiol.">
        <title>Genomic Resource of Rice Seed Associated Bacteria.</title>
        <authorList>
            <person name="Midha S."/>
            <person name="Bansal K."/>
            <person name="Sharma S."/>
            <person name="Kumar N."/>
            <person name="Patil P.P."/>
            <person name="Chaudhry V."/>
            <person name="Patil P.B."/>
        </authorList>
    </citation>
    <scope>NUCLEOTIDE SEQUENCE [LARGE SCALE GENOMIC DNA]</scope>
    <source>
        <strain evidence="9 11">NS226</strain>
        <strain evidence="10 12">NS365</strain>
    </source>
</reference>
<dbReference type="Proteomes" id="UP000078272">
    <property type="component" value="Unassembled WGS sequence"/>
</dbReference>
<proteinExistence type="inferred from homology"/>
<dbReference type="Pfam" id="PF26368">
    <property type="entry name" value="OMP10"/>
    <property type="match status" value="1"/>
</dbReference>
<organism evidence="9 11">
    <name type="scientific">Aureimonas ureilytica</name>
    <dbReference type="NCBI Taxonomy" id="401562"/>
    <lineage>
        <taxon>Bacteria</taxon>
        <taxon>Pseudomonadati</taxon>
        <taxon>Pseudomonadota</taxon>
        <taxon>Alphaproteobacteria</taxon>
        <taxon>Hyphomicrobiales</taxon>
        <taxon>Aurantimonadaceae</taxon>
        <taxon>Aureimonas</taxon>
    </lineage>
</organism>
<gene>
    <name evidence="9" type="ORF">NS226_11200</name>
    <name evidence="10" type="ORF">NS365_18910</name>
</gene>
<dbReference type="EMBL" id="LDQA01000056">
    <property type="protein sequence ID" value="KTR03252.1"/>
    <property type="molecule type" value="Genomic_DNA"/>
</dbReference>
<keyword evidence="2 8" id="KW-0732">Signal</keyword>
<feature type="signal peptide" evidence="8">
    <location>
        <begin position="1"/>
        <end position="18"/>
    </location>
</feature>
<keyword evidence="3" id="KW-0472">Membrane</keyword>
<evidence type="ECO:0000313" key="11">
    <source>
        <dbReference type="Proteomes" id="UP000078272"/>
    </source>
</evidence>
<accession>A0A175R7Y2</accession>
<comment type="caution">
    <text evidence="9">The sequence shown here is derived from an EMBL/GenBank/DDBJ whole genome shotgun (WGS) entry which is preliminary data.</text>
</comment>
<evidence type="ECO:0000313" key="10">
    <source>
        <dbReference type="EMBL" id="KTR03252.1"/>
    </source>
</evidence>
<evidence type="ECO:0000256" key="6">
    <source>
        <dbReference type="ARBA" id="ARBA00023288"/>
    </source>
</evidence>
<dbReference type="STRING" id="401562.NS365_18910"/>
<dbReference type="RefSeq" id="WP_058601851.1">
    <property type="nucleotide sequence ID" value="NZ_LDPZ01000022.1"/>
</dbReference>
<evidence type="ECO:0000256" key="2">
    <source>
        <dbReference type="ARBA" id="ARBA00022729"/>
    </source>
</evidence>
<dbReference type="OrthoDB" id="7907172at2"/>
<dbReference type="EMBL" id="LDPZ01000022">
    <property type="protein sequence ID" value="KTQ95427.1"/>
    <property type="molecule type" value="Genomic_DNA"/>
</dbReference>
<evidence type="ECO:0000256" key="1">
    <source>
        <dbReference type="ARBA" id="ARBA00004459"/>
    </source>
</evidence>
<name>A0A175R7Y2_9HYPH</name>
<feature type="chain" id="PRO_5010454923" description="Outer membrane lipoprotein" evidence="8">
    <location>
        <begin position="19"/>
        <end position="124"/>
    </location>
</feature>
<dbReference type="InterPro" id="IPR049857">
    <property type="entry name" value="Omp10-like"/>
</dbReference>
<dbReference type="PROSITE" id="PS51257">
    <property type="entry name" value="PROKAR_LIPOPROTEIN"/>
    <property type="match status" value="1"/>
</dbReference>
<sequence length="124" mass="13023">MRPALALASLLGAATALSGCQLEPQRQIAVAPKPATIEGQWNSVGGPVAYVSNFSAGRFTSKTADGARVLADGSYTKTNPTQVSIIFTSTTRNTRESVNCNLMAADRMACVNSAGARFELTRRA</sequence>
<evidence type="ECO:0000256" key="8">
    <source>
        <dbReference type="SAM" id="SignalP"/>
    </source>
</evidence>
<keyword evidence="6" id="KW-0449">Lipoprotein</keyword>
<dbReference type="AlphaFoldDB" id="A0A175R7Y2"/>
<protein>
    <recommendedName>
        <fullName evidence="13">Outer membrane lipoprotein</fullName>
    </recommendedName>
</protein>
<evidence type="ECO:0000256" key="4">
    <source>
        <dbReference type="ARBA" id="ARBA00023139"/>
    </source>
</evidence>